<accession>A0A377DFE8</accession>
<evidence type="ECO:0000313" key="1">
    <source>
        <dbReference type="EMBL" id="STM19118.1"/>
    </source>
</evidence>
<sequence>MKTSDNERIKYEITGQAVLQILRMKINFSLQTLIKQLLVMKSAEENAFRRDLIDSIIRDFSNSDTGGQTEEQR</sequence>
<dbReference type="AlphaFoldDB" id="A0A377DFE8"/>
<gene>
    <name evidence="1" type="primary">ymgA</name>
    <name evidence="1" type="ORF">NCTC9962_06903</name>
</gene>
<dbReference type="Proteomes" id="UP000254052">
    <property type="component" value="Unassembled WGS sequence"/>
</dbReference>
<organism evidence="1 2">
    <name type="scientific">Escherichia coli</name>
    <dbReference type="NCBI Taxonomy" id="562"/>
    <lineage>
        <taxon>Bacteria</taxon>
        <taxon>Pseudomonadati</taxon>
        <taxon>Pseudomonadota</taxon>
        <taxon>Gammaproteobacteria</taxon>
        <taxon>Enterobacterales</taxon>
        <taxon>Enterobacteriaceae</taxon>
        <taxon>Escherichia</taxon>
    </lineage>
</organism>
<protein>
    <submittedName>
        <fullName evidence="1">Protein involved in biofilm formation</fullName>
    </submittedName>
</protein>
<dbReference type="EMBL" id="UGED01000021">
    <property type="protein sequence ID" value="STM19118.1"/>
    <property type="molecule type" value="Genomic_DNA"/>
</dbReference>
<evidence type="ECO:0000313" key="2">
    <source>
        <dbReference type="Proteomes" id="UP000254052"/>
    </source>
</evidence>
<name>A0A377DFE8_ECOLX</name>
<reference evidence="1 2" key="1">
    <citation type="submission" date="2018-06" db="EMBL/GenBank/DDBJ databases">
        <authorList>
            <consortium name="Pathogen Informatics"/>
            <person name="Doyle S."/>
        </authorList>
    </citation>
    <scope>NUCLEOTIDE SEQUENCE [LARGE SCALE GENOMIC DNA]</scope>
    <source>
        <strain evidence="1 2">NCTC9962</strain>
    </source>
</reference>
<proteinExistence type="predicted"/>